<dbReference type="InterPro" id="IPR012454">
    <property type="entry name" value="DUF1659"/>
</dbReference>
<feature type="domain" description="DUF1659" evidence="1">
    <location>
        <begin position="2"/>
        <end position="73"/>
    </location>
</feature>
<dbReference type="EMBL" id="JPMD01000003">
    <property type="protein sequence ID" value="KEZ88361.1"/>
    <property type="molecule type" value="Genomic_DNA"/>
</dbReference>
<dbReference type="STRING" id="318464.IO99_02855"/>
<sequence length="74" mass="8049">MAITNTKNNTALVIKYTKGQNQDGSPKIQSQKFSKVSGSATDEEIYNLGIVIGSVLISEPTEIKKLDDYTLNEG</sequence>
<evidence type="ECO:0000259" key="1">
    <source>
        <dbReference type="Pfam" id="PF07872"/>
    </source>
</evidence>
<organism evidence="2 3">
    <name type="scientific">Clostridium sulfidigenes</name>
    <dbReference type="NCBI Taxonomy" id="318464"/>
    <lineage>
        <taxon>Bacteria</taxon>
        <taxon>Bacillati</taxon>
        <taxon>Bacillota</taxon>
        <taxon>Clostridia</taxon>
        <taxon>Eubacteriales</taxon>
        <taxon>Clostridiaceae</taxon>
        <taxon>Clostridium</taxon>
    </lineage>
</organism>
<gene>
    <name evidence="2" type="ORF">IO99_02855</name>
</gene>
<dbReference type="RefSeq" id="WP_035129904.1">
    <property type="nucleotide sequence ID" value="NZ_JPMD01000003.1"/>
</dbReference>
<reference evidence="2 3" key="1">
    <citation type="submission" date="2014-07" db="EMBL/GenBank/DDBJ databases">
        <title>Draft genome of Clostridium sulfidigenes 113A isolated from sediments associated with methane hydrate from Krishna Godavari basin.</title>
        <authorList>
            <person name="Honkalas V.S."/>
            <person name="Dabir A.P."/>
            <person name="Arora P."/>
            <person name="Dhakephalkar P.K."/>
        </authorList>
    </citation>
    <scope>NUCLEOTIDE SEQUENCE [LARGE SCALE GENOMIC DNA]</scope>
    <source>
        <strain evidence="2 3">113A</strain>
    </source>
</reference>
<accession>A0A084JHC7</accession>
<dbReference type="AlphaFoldDB" id="A0A084JHC7"/>
<comment type="caution">
    <text evidence="2">The sequence shown here is derived from an EMBL/GenBank/DDBJ whole genome shotgun (WGS) entry which is preliminary data.</text>
</comment>
<dbReference type="Pfam" id="PF07872">
    <property type="entry name" value="DUF1659"/>
    <property type="match status" value="1"/>
</dbReference>
<evidence type="ECO:0000313" key="3">
    <source>
        <dbReference type="Proteomes" id="UP000028542"/>
    </source>
</evidence>
<protein>
    <recommendedName>
        <fullName evidence="1">DUF1659 domain-containing protein</fullName>
    </recommendedName>
</protein>
<dbReference type="Proteomes" id="UP000028542">
    <property type="component" value="Unassembled WGS sequence"/>
</dbReference>
<evidence type="ECO:0000313" key="2">
    <source>
        <dbReference type="EMBL" id="KEZ88361.1"/>
    </source>
</evidence>
<name>A0A084JHC7_9CLOT</name>
<keyword evidence="3" id="KW-1185">Reference proteome</keyword>
<proteinExistence type="predicted"/>